<dbReference type="EC" id="2.5.1.18" evidence="1"/>
<evidence type="ECO:0000259" key="5">
    <source>
        <dbReference type="PROSITE" id="PS50405"/>
    </source>
</evidence>
<dbReference type="Proteomes" id="UP000321272">
    <property type="component" value="Chromosome"/>
</dbReference>
<dbReference type="GO" id="GO:0004364">
    <property type="term" value="F:glutathione transferase activity"/>
    <property type="evidence" value="ECO:0007669"/>
    <property type="project" value="UniProtKB-EC"/>
</dbReference>
<dbReference type="InterPro" id="IPR036282">
    <property type="entry name" value="Glutathione-S-Trfase_C_sf"/>
</dbReference>
<reference evidence="6 7" key="1">
    <citation type="submission" date="2019-06" db="EMBL/GenBank/DDBJ databases">
        <title>Genome analyses of bacteria isolated from kimchi.</title>
        <authorList>
            <person name="Lee S."/>
            <person name="Ahn S."/>
            <person name="Roh S."/>
        </authorList>
    </citation>
    <scope>NUCLEOTIDE SEQUENCE [LARGE SCALE GENOMIC DNA]</scope>
    <source>
        <strain evidence="6 7">CBA4606</strain>
    </source>
</reference>
<dbReference type="CDD" id="cd03046">
    <property type="entry name" value="GST_N_GTT1_like"/>
    <property type="match status" value="1"/>
</dbReference>
<evidence type="ECO:0000256" key="1">
    <source>
        <dbReference type="ARBA" id="ARBA00012452"/>
    </source>
</evidence>
<protein>
    <recommendedName>
        <fullName evidence="1">glutathione transferase</fullName>
        <ecNumber evidence="1">2.5.1.18</ecNumber>
    </recommendedName>
</protein>
<dbReference type="Gene3D" id="1.20.1050.10">
    <property type="match status" value="1"/>
</dbReference>
<dbReference type="InterPro" id="IPR040079">
    <property type="entry name" value="Glutathione_S-Trfase"/>
</dbReference>
<sequence length="227" mass="25848">MIKVHHLENSRSQRVIWLLEELGASYEIITYQRDPRTQRASNALKRVHPLGKSPVISDTDQQDRVVAESAAILDYLVDRFDDEKRLRPAMDSEAGLRYRFWMHHAEGSAMPPLLMRLVMSQLGKPPVPALIRPIARGLAKGMENKFLDPEVENLMHFWEGELNGRDWFTGDDFSAADIQMSFPLLALDAQDALEDHPRLAAVIDSFRDRPAYRRTVEKVGEFSVPGG</sequence>
<dbReference type="GO" id="GO:0005737">
    <property type="term" value="C:cytoplasm"/>
    <property type="evidence" value="ECO:0007669"/>
    <property type="project" value="UniProtKB-ARBA"/>
</dbReference>
<dbReference type="PANTHER" id="PTHR44051:SF9">
    <property type="entry name" value="GLUTATHIONE S-TRANSFERASE 1"/>
    <property type="match status" value="1"/>
</dbReference>
<name>A0A5B8STY5_9GAMM</name>
<evidence type="ECO:0000313" key="6">
    <source>
        <dbReference type="EMBL" id="QEA39764.1"/>
    </source>
</evidence>
<dbReference type="Pfam" id="PF14497">
    <property type="entry name" value="GST_C_3"/>
    <property type="match status" value="1"/>
</dbReference>
<dbReference type="SFLD" id="SFLDG01150">
    <property type="entry name" value="Main.1:_Beta-like"/>
    <property type="match status" value="1"/>
</dbReference>
<dbReference type="SUPFAM" id="SSF47616">
    <property type="entry name" value="GST C-terminal domain-like"/>
    <property type="match status" value="1"/>
</dbReference>
<dbReference type="Pfam" id="PF02798">
    <property type="entry name" value="GST_N"/>
    <property type="match status" value="1"/>
</dbReference>
<dbReference type="KEGG" id="paur:FGL86_12240"/>
<dbReference type="SFLD" id="SFLDS00019">
    <property type="entry name" value="Glutathione_Transferase_(cytos"/>
    <property type="match status" value="1"/>
</dbReference>
<evidence type="ECO:0000256" key="3">
    <source>
        <dbReference type="ARBA" id="ARBA00047960"/>
    </source>
</evidence>
<dbReference type="InterPro" id="IPR004045">
    <property type="entry name" value="Glutathione_S-Trfase_N"/>
</dbReference>
<dbReference type="EMBL" id="CP042382">
    <property type="protein sequence ID" value="QEA39764.1"/>
    <property type="molecule type" value="Genomic_DNA"/>
</dbReference>
<organism evidence="6 7">
    <name type="scientific">Pistricoccus aurantiacus</name>
    <dbReference type="NCBI Taxonomy" id="1883414"/>
    <lineage>
        <taxon>Bacteria</taxon>
        <taxon>Pseudomonadati</taxon>
        <taxon>Pseudomonadota</taxon>
        <taxon>Gammaproteobacteria</taxon>
        <taxon>Oceanospirillales</taxon>
        <taxon>Halomonadaceae</taxon>
        <taxon>Pistricoccus</taxon>
    </lineage>
</organism>
<keyword evidence="2 6" id="KW-0808">Transferase</keyword>
<dbReference type="Gene3D" id="3.40.30.10">
    <property type="entry name" value="Glutaredoxin"/>
    <property type="match status" value="1"/>
</dbReference>
<dbReference type="PROSITE" id="PS50405">
    <property type="entry name" value="GST_CTER"/>
    <property type="match status" value="1"/>
</dbReference>
<dbReference type="RefSeq" id="WP_147184812.1">
    <property type="nucleotide sequence ID" value="NZ_CP042382.1"/>
</dbReference>
<dbReference type="OrthoDB" id="9810080at2"/>
<dbReference type="PANTHER" id="PTHR44051">
    <property type="entry name" value="GLUTATHIONE S-TRANSFERASE-RELATED"/>
    <property type="match status" value="1"/>
</dbReference>
<dbReference type="CDD" id="cd03189">
    <property type="entry name" value="GST_C_GTT1_like"/>
    <property type="match status" value="1"/>
</dbReference>
<dbReference type="GO" id="GO:0004601">
    <property type="term" value="F:peroxidase activity"/>
    <property type="evidence" value="ECO:0007669"/>
    <property type="project" value="UniProtKB-ARBA"/>
</dbReference>
<dbReference type="PROSITE" id="PS50404">
    <property type="entry name" value="GST_NTER"/>
    <property type="match status" value="1"/>
</dbReference>
<accession>A0A5B8STY5</accession>
<dbReference type="InterPro" id="IPR010987">
    <property type="entry name" value="Glutathione-S-Trfase_C-like"/>
</dbReference>
<feature type="domain" description="GST C-terminal" evidence="5">
    <location>
        <begin position="91"/>
        <end position="226"/>
    </location>
</feature>
<keyword evidence="7" id="KW-1185">Reference proteome</keyword>
<evidence type="ECO:0000313" key="7">
    <source>
        <dbReference type="Proteomes" id="UP000321272"/>
    </source>
</evidence>
<proteinExistence type="predicted"/>
<dbReference type="InterPro" id="IPR036249">
    <property type="entry name" value="Thioredoxin-like_sf"/>
</dbReference>
<gene>
    <name evidence="6" type="ORF">FGL86_12240</name>
</gene>
<comment type="catalytic activity">
    <reaction evidence="3">
        <text>RX + glutathione = an S-substituted glutathione + a halide anion + H(+)</text>
        <dbReference type="Rhea" id="RHEA:16437"/>
        <dbReference type="ChEBI" id="CHEBI:15378"/>
        <dbReference type="ChEBI" id="CHEBI:16042"/>
        <dbReference type="ChEBI" id="CHEBI:17792"/>
        <dbReference type="ChEBI" id="CHEBI:57925"/>
        <dbReference type="ChEBI" id="CHEBI:90779"/>
        <dbReference type="EC" id="2.5.1.18"/>
    </reaction>
</comment>
<evidence type="ECO:0000256" key="2">
    <source>
        <dbReference type="ARBA" id="ARBA00022679"/>
    </source>
</evidence>
<dbReference type="SFLD" id="SFLDG00358">
    <property type="entry name" value="Main_(cytGST)"/>
    <property type="match status" value="1"/>
</dbReference>
<dbReference type="SUPFAM" id="SSF52833">
    <property type="entry name" value="Thioredoxin-like"/>
    <property type="match status" value="1"/>
</dbReference>
<dbReference type="FunFam" id="3.40.30.10:FF:000156">
    <property type="entry name" value="Glutathione S-transferase 1"/>
    <property type="match status" value="1"/>
</dbReference>
<evidence type="ECO:0000259" key="4">
    <source>
        <dbReference type="PROSITE" id="PS50404"/>
    </source>
</evidence>
<dbReference type="InterPro" id="IPR004046">
    <property type="entry name" value="GST_C"/>
</dbReference>
<dbReference type="AlphaFoldDB" id="A0A5B8STY5"/>
<feature type="domain" description="GST N-terminal" evidence="4">
    <location>
        <begin position="1"/>
        <end position="84"/>
    </location>
</feature>